<dbReference type="InterPro" id="IPR029063">
    <property type="entry name" value="SAM-dependent_MTases_sf"/>
</dbReference>
<dbReference type="InterPro" id="IPR016461">
    <property type="entry name" value="COMT-like"/>
</dbReference>
<evidence type="ECO:0000256" key="1">
    <source>
        <dbReference type="ARBA" id="ARBA00022603"/>
    </source>
</evidence>
<evidence type="ECO:0000256" key="3">
    <source>
        <dbReference type="ARBA" id="ARBA00022691"/>
    </source>
</evidence>
<proteinExistence type="predicted"/>
<evidence type="ECO:0000259" key="4">
    <source>
        <dbReference type="Pfam" id="PF00891"/>
    </source>
</evidence>
<feature type="domain" description="O-methyltransferase C-terminal" evidence="4">
    <location>
        <begin position="139"/>
        <end position="357"/>
    </location>
</feature>
<dbReference type="PROSITE" id="PS51683">
    <property type="entry name" value="SAM_OMT_II"/>
    <property type="match status" value="1"/>
</dbReference>
<dbReference type="Gene3D" id="1.10.10.10">
    <property type="entry name" value="Winged helix-like DNA-binding domain superfamily/Winged helix DNA-binding domain"/>
    <property type="match status" value="1"/>
</dbReference>
<keyword evidence="6" id="KW-1185">Reference proteome</keyword>
<dbReference type="Gene3D" id="3.40.50.150">
    <property type="entry name" value="Vaccinia Virus protein VP39"/>
    <property type="match status" value="1"/>
</dbReference>
<dbReference type="SUPFAM" id="SSF46785">
    <property type="entry name" value="Winged helix' DNA-binding domain"/>
    <property type="match status" value="1"/>
</dbReference>
<name>A0A4Z1HQI0_9HELO</name>
<sequence length="382" mass="43129">MAEKSLESRASSIKQLASEVQNARENGSEDSEAFEKLIDALDDMRADLTAFLHDVFQHLPTNGKDTASASTHVKDLSKLVKIPADILLRIMRLLTANKIFLEIDKEVFCHTPLSAGMVDEMVSARLGSLFNGVFKASSSLSDAIDAGKRSAWEARFGMPMYEYFEKIPKSDRERMAKSMAISSIEEIEDLSVIFPWEKFNNIVDIGGSAGHLVVHLVKKFPHLQTVSQDLPEVTADQIRRIASLSPTEKALYDRVEFESHDNYTPQTRTDADAFMLRRCLHNNPDDDCIRMIKAVIPGLEHKPKARLLINEKLMPVWNSSDTRYKTKILRREDIAMMISVGGKERTLEEFAGLIRGADKKLEISEVYYGKNYFSVISVRLAR</sequence>
<gene>
    <name evidence="5" type="ORF">BCON_0287g00130</name>
</gene>
<dbReference type="InterPro" id="IPR001077">
    <property type="entry name" value="COMT_C"/>
</dbReference>
<dbReference type="PANTHER" id="PTHR43712:SF5">
    <property type="entry name" value="O-METHYLTRANSFERASE ASQN-RELATED"/>
    <property type="match status" value="1"/>
</dbReference>
<reference evidence="5 6" key="1">
    <citation type="submission" date="2017-12" db="EMBL/GenBank/DDBJ databases">
        <title>Comparative genomics of Botrytis spp.</title>
        <authorList>
            <person name="Valero-Jimenez C.A."/>
            <person name="Tapia P."/>
            <person name="Veloso J."/>
            <person name="Silva-Moreno E."/>
            <person name="Staats M."/>
            <person name="Valdes J.H."/>
            <person name="Van Kan J.A.L."/>
        </authorList>
    </citation>
    <scope>NUCLEOTIDE SEQUENCE [LARGE SCALE GENOMIC DNA]</scope>
    <source>
        <strain evidence="5 6">MUCL11595</strain>
    </source>
</reference>
<evidence type="ECO:0000313" key="5">
    <source>
        <dbReference type="EMBL" id="TGO47243.1"/>
    </source>
</evidence>
<dbReference type="AlphaFoldDB" id="A0A4Z1HQI0"/>
<accession>A0A4Z1HQI0</accession>
<dbReference type="GO" id="GO:0008171">
    <property type="term" value="F:O-methyltransferase activity"/>
    <property type="evidence" value="ECO:0007669"/>
    <property type="project" value="InterPro"/>
</dbReference>
<dbReference type="GO" id="GO:0032259">
    <property type="term" value="P:methylation"/>
    <property type="evidence" value="ECO:0007669"/>
    <property type="project" value="UniProtKB-KW"/>
</dbReference>
<keyword evidence="2" id="KW-0808">Transferase</keyword>
<dbReference type="Pfam" id="PF00891">
    <property type="entry name" value="Methyltransf_2"/>
    <property type="match status" value="1"/>
</dbReference>
<keyword evidence="1" id="KW-0489">Methyltransferase</keyword>
<keyword evidence="3" id="KW-0949">S-adenosyl-L-methionine</keyword>
<evidence type="ECO:0000313" key="6">
    <source>
        <dbReference type="Proteomes" id="UP000297527"/>
    </source>
</evidence>
<organism evidence="5 6">
    <name type="scientific">Botryotinia convoluta</name>
    <dbReference type="NCBI Taxonomy" id="54673"/>
    <lineage>
        <taxon>Eukaryota</taxon>
        <taxon>Fungi</taxon>
        <taxon>Dikarya</taxon>
        <taxon>Ascomycota</taxon>
        <taxon>Pezizomycotina</taxon>
        <taxon>Leotiomycetes</taxon>
        <taxon>Helotiales</taxon>
        <taxon>Sclerotiniaceae</taxon>
        <taxon>Botryotinia</taxon>
    </lineage>
</organism>
<dbReference type="EMBL" id="PQXN01000286">
    <property type="protein sequence ID" value="TGO47243.1"/>
    <property type="molecule type" value="Genomic_DNA"/>
</dbReference>
<dbReference type="InterPro" id="IPR036388">
    <property type="entry name" value="WH-like_DNA-bd_sf"/>
</dbReference>
<dbReference type="OrthoDB" id="1606438at2759"/>
<evidence type="ECO:0000256" key="2">
    <source>
        <dbReference type="ARBA" id="ARBA00022679"/>
    </source>
</evidence>
<dbReference type="InterPro" id="IPR036390">
    <property type="entry name" value="WH_DNA-bd_sf"/>
</dbReference>
<dbReference type="SUPFAM" id="SSF53335">
    <property type="entry name" value="S-adenosyl-L-methionine-dependent methyltransferases"/>
    <property type="match status" value="1"/>
</dbReference>
<dbReference type="PANTHER" id="PTHR43712">
    <property type="entry name" value="PUTATIVE (AFU_ORTHOLOGUE AFUA_4G14580)-RELATED"/>
    <property type="match status" value="1"/>
</dbReference>
<protein>
    <recommendedName>
        <fullName evidence="4">O-methyltransferase C-terminal domain-containing protein</fullName>
    </recommendedName>
</protein>
<dbReference type="Proteomes" id="UP000297527">
    <property type="component" value="Unassembled WGS sequence"/>
</dbReference>
<comment type="caution">
    <text evidence="5">The sequence shown here is derived from an EMBL/GenBank/DDBJ whole genome shotgun (WGS) entry which is preliminary data.</text>
</comment>